<dbReference type="EMBL" id="BMAT01010075">
    <property type="protein sequence ID" value="GFS19627.1"/>
    <property type="molecule type" value="Genomic_DNA"/>
</dbReference>
<organism evidence="1 2">
    <name type="scientific">Elysia marginata</name>
    <dbReference type="NCBI Taxonomy" id="1093978"/>
    <lineage>
        <taxon>Eukaryota</taxon>
        <taxon>Metazoa</taxon>
        <taxon>Spiralia</taxon>
        <taxon>Lophotrochozoa</taxon>
        <taxon>Mollusca</taxon>
        <taxon>Gastropoda</taxon>
        <taxon>Heterobranchia</taxon>
        <taxon>Euthyneura</taxon>
        <taxon>Panpulmonata</taxon>
        <taxon>Sacoglossa</taxon>
        <taxon>Placobranchoidea</taxon>
        <taxon>Plakobranchidae</taxon>
        <taxon>Elysia</taxon>
    </lineage>
</organism>
<name>A0AAV4JDU3_9GAST</name>
<evidence type="ECO:0000313" key="1">
    <source>
        <dbReference type="EMBL" id="GFS19627.1"/>
    </source>
</evidence>
<comment type="caution">
    <text evidence="1">The sequence shown here is derived from an EMBL/GenBank/DDBJ whole genome shotgun (WGS) entry which is preliminary data.</text>
</comment>
<evidence type="ECO:0000313" key="2">
    <source>
        <dbReference type="Proteomes" id="UP000762676"/>
    </source>
</evidence>
<gene>
    <name evidence="1" type="ORF">ElyMa_005037000</name>
</gene>
<dbReference type="Proteomes" id="UP000762676">
    <property type="component" value="Unassembled WGS sequence"/>
</dbReference>
<dbReference type="AlphaFoldDB" id="A0AAV4JDU3"/>
<evidence type="ECO:0008006" key="3">
    <source>
        <dbReference type="Google" id="ProtNLM"/>
    </source>
</evidence>
<accession>A0AAV4JDU3</accession>
<protein>
    <recommendedName>
        <fullName evidence="3">Helitron helicase-like domain-containing protein</fullName>
    </recommendedName>
</protein>
<proteinExistence type="predicted"/>
<reference evidence="1 2" key="1">
    <citation type="journal article" date="2021" name="Elife">
        <title>Chloroplast acquisition without the gene transfer in kleptoplastic sea slugs, Plakobranchus ocellatus.</title>
        <authorList>
            <person name="Maeda T."/>
            <person name="Takahashi S."/>
            <person name="Yoshida T."/>
            <person name="Shimamura S."/>
            <person name="Takaki Y."/>
            <person name="Nagai Y."/>
            <person name="Toyoda A."/>
            <person name="Suzuki Y."/>
            <person name="Arimoto A."/>
            <person name="Ishii H."/>
            <person name="Satoh N."/>
            <person name="Nishiyama T."/>
            <person name="Hasebe M."/>
            <person name="Maruyama T."/>
            <person name="Minagawa J."/>
            <person name="Obokata J."/>
            <person name="Shigenobu S."/>
        </authorList>
    </citation>
    <scope>NUCLEOTIDE SEQUENCE [LARGE SCALE GENOMIC DNA]</scope>
</reference>
<sequence>MSQKLYDDLRNLQRSAIFIEESEDSICATGTIGCNWLTGESDLTARAAGCNIRINYYHGNNGPYHSHVMVIADRNTEEQHQKRIILAYGQDRSLPLAGYLFYYLMSEASDCRKSLLQGVHDYPLNQGSNSGPLGARVDCLHIDHDATT</sequence>
<keyword evidence="2" id="KW-1185">Reference proteome</keyword>